<evidence type="ECO:0000256" key="2">
    <source>
        <dbReference type="ARBA" id="ARBA00023002"/>
    </source>
</evidence>
<organism evidence="4 5">
    <name type="scientific">Ferrimonas marina</name>
    <dbReference type="NCBI Taxonomy" id="299255"/>
    <lineage>
        <taxon>Bacteria</taxon>
        <taxon>Pseudomonadati</taxon>
        <taxon>Pseudomonadota</taxon>
        <taxon>Gammaproteobacteria</taxon>
        <taxon>Alteromonadales</taxon>
        <taxon>Ferrimonadaceae</taxon>
        <taxon>Ferrimonas</taxon>
    </lineage>
</organism>
<proteinExistence type="inferred from homology"/>
<keyword evidence="5" id="KW-1185">Reference proteome</keyword>
<dbReference type="AlphaFoldDB" id="A0A1M5XZ99"/>
<dbReference type="InterPro" id="IPR002347">
    <property type="entry name" value="SDR_fam"/>
</dbReference>
<dbReference type="Gene3D" id="3.40.50.720">
    <property type="entry name" value="NAD(P)-binding Rossmann-like Domain"/>
    <property type="match status" value="1"/>
</dbReference>
<comment type="similarity">
    <text evidence="1 3">Belongs to the short-chain dehydrogenases/reductases (SDR) family.</text>
</comment>
<dbReference type="SUPFAM" id="SSF51735">
    <property type="entry name" value="NAD(P)-binding Rossmann-fold domains"/>
    <property type="match status" value="1"/>
</dbReference>
<dbReference type="STRING" id="299255.SAMN02745129_3833"/>
<dbReference type="Pfam" id="PF00106">
    <property type="entry name" value="adh_short"/>
    <property type="match status" value="1"/>
</dbReference>
<evidence type="ECO:0000256" key="1">
    <source>
        <dbReference type="ARBA" id="ARBA00006484"/>
    </source>
</evidence>
<dbReference type="Proteomes" id="UP000184268">
    <property type="component" value="Unassembled WGS sequence"/>
</dbReference>
<dbReference type="PANTHER" id="PTHR44196:SF1">
    <property type="entry name" value="DEHYDROGENASE_REDUCTASE SDR FAMILY MEMBER 7B"/>
    <property type="match status" value="1"/>
</dbReference>
<dbReference type="InterPro" id="IPR036291">
    <property type="entry name" value="NAD(P)-bd_dom_sf"/>
</dbReference>
<dbReference type="GO" id="GO:0016491">
    <property type="term" value="F:oxidoreductase activity"/>
    <property type="evidence" value="ECO:0007669"/>
    <property type="project" value="UniProtKB-KW"/>
</dbReference>
<dbReference type="PRINTS" id="PR00080">
    <property type="entry name" value="SDRFAMILY"/>
</dbReference>
<gene>
    <name evidence="4" type="ORF">SAMN02745129_3833</name>
</gene>
<name>A0A1M5XZ99_9GAMM</name>
<sequence>MKNVLITGATRGLGRALTVQLCEQGYRVYASGRDAEALAQLQQQTGCLGSCADLADAEQVTALYQRASDALGGIEVLINNAGMNTRKAAVVDTELAEFEWQYAVNLRAPYLLCRAAMSEMQPRGAGQIINVISTVAKRSSPTMGVYTTMKQGLAGLNNVLMKEAQPLGIKVTAVYPGGMDTEFRDQARPQYIRPEQAAQKIVQLIQDPPELVTHELLFRPPAELE</sequence>
<dbReference type="GO" id="GO:0016020">
    <property type="term" value="C:membrane"/>
    <property type="evidence" value="ECO:0007669"/>
    <property type="project" value="TreeGrafter"/>
</dbReference>
<evidence type="ECO:0000313" key="5">
    <source>
        <dbReference type="Proteomes" id="UP000184268"/>
    </source>
</evidence>
<dbReference type="EMBL" id="FQXG01000006">
    <property type="protein sequence ID" value="SHI05141.1"/>
    <property type="molecule type" value="Genomic_DNA"/>
</dbReference>
<reference evidence="4 5" key="1">
    <citation type="submission" date="2016-11" db="EMBL/GenBank/DDBJ databases">
        <authorList>
            <person name="Jaros S."/>
            <person name="Januszkiewicz K."/>
            <person name="Wedrychowicz H."/>
        </authorList>
    </citation>
    <scope>NUCLEOTIDE SEQUENCE [LARGE SCALE GENOMIC DNA]</scope>
    <source>
        <strain evidence="4 5">DSM 16917</strain>
    </source>
</reference>
<dbReference type="PRINTS" id="PR00081">
    <property type="entry name" value="GDHRDH"/>
</dbReference>
<dbReference type="PANTHER" id="PTHR44196">
    <property type="entry name" value="DEHYDROGENASE/REDUCTASE SDR FAMILY MEMBER 7B"/>
    <property type="match status" value="1"/>
</dbReference>
<dbReference type="RefSeq" id="WP_067662595.1">
    <property type="nucleotide sequence ID" value="NZ_FQXG01000006.1"/>
</dbReference>
<evidence type="ECO:0000256" key="3">
    <source>
        <dbReference type="RuleBase" id="RU000363"/>
    </source>
</evidence>
<dbReference type="CDD" id="cd05233">
    <property type="entry name" value="SDR_c"/>
    <property type="match status" value="1"/>
</dbReference>
<keyword evidence="2" id="KW-0560">Oxidoreductase</keyword>
<protein>
    <submittedName>
        <fullName evidence="4">Short-chain dehydrogenase</fullName>
    </submittedName>
</protein>
<evidence type="ECO:0000313" key="4">
    <source>
        <dbReference type="EMBL" id="SHI05141.1"/>
    </source>
</evidence>
<accession>A0A1M5XZ99</accession>